<dbReference type="PANTHER" id="PTHR11409">
    <property type="entry name" value="ADENOSINE DEAMINASE"/>
    <property type="match status" value="1"/>
</dbReference>
<feature type="binding site" evidence="9">
    <location>
        <position position="20"/>
    </location>
    <ligand>
        <name>substrate</name>
    </ligand>
</feature>
<dbReference type="Proteomes" id="UP001285921">
    <property type="component" value="Unassembled WGS sequence"/>
</dbReference>
<comment type="catalytic activity">
    <reaction evidence="7">
        <text>adenosine + H2O + H(+) = inosine + NH4(+)</text>
        <dbReference type="Rhea" id="RHEA:24408"/>
        <dbReference type="ChEBI" id="CHEBI:15377"/>
        <dbReference type="ChEBI" id="CHEBI:15378"/>
        <dbReference type="ChEBI" id="CHEBI:16335"/>
        <dbReference type="ChEBI" id="CHEBI:17596"/>
        <dbReference type="ChEBI" id="CHEBI:28938"/>
        <dbReference type="EC" id="3.5.4.4"/>
    </reaction>
    <physiologicalReaction direction="left-to-right" evidence="7">
        <dbReference type="Rhea" id="RHEA:24409"/>
    </physiologicalReaction>
</comment>
<gene>
    <name evidence="9 11" type="primary">add</name>
    <name evidence="11" type="ORF">PghCCS26_54050</name>
</gene>
<comment type="caution">
    <text evidence="9">Lacks conserved residue(s) required for the propagation of feature annotation.</text>
</comment>
<evidence type="ECO:0000313" key="11">
    <source>
        <dbReference type="EMBL" id="GMK48275.1"/>
    </source>
</evidence>
<dbReference type="NCBIfam" id="TIGR01430">
    <property type="entry name" value="aden_deam"/>
    <property type="match status" value="1"/>
</dbReference>
<evidence type="ECO:0000256" key="9">
    <source>
        <dbReference type="HAMAP-Rule" id="MF_00540"/>
    </source>
</evidence>
<evidence type="ECO:0000256" key="5">
    <source>
        <dbReference type="ARBA" id="ARBA00023080"/>
    </source>
</evidence>
<proteinExistence type="inferred from homology"/>
<evidence type="ECO:0000256" key="1">
    <source>
        <dbReference type="ARBA" id="ARBA00012784"/>
    </source>
</evidence>
<evidence type="ECO:0000313" key="12">
    <source>
        <dbReference type="Proteomes" id="UP001285921"/>
    </source>
</evidence>
<sequence length="347" mass="38081">MNEQLLEQIKELPKIDLHVHLDGSVKPDTIIELAKEQGKPLPEGAEGDLTPWMQIDETCTSLVEYLSKFRFVLPFMQTAESLERIAEEVVEQAAASGCLYIEVRFAPLLHTLEGLSAGEAILHTIAGLQKGEQMFGVKARVIVICMRHDSVERNLEVIEAAREYYGKGVVAVDLAGDEAGFPPALHQEAFELASRYELPITIHAGEAGGAANVRESITRLGASRIGHGVRITEDPSVIELVRTTRTPLEMCPVSNIQTKAVPGWEDYPIRSFLDEGILVTVNTDNMTVSGTTMNLEFEMLAEHCGFTLEELAQLTVNSAEAAFLQGEEKEELKAAVHSALQKLGYTL</sequence>
<feature type="binding site" evidence="9">
    <location>
        <position position="22"/>
    </location>
    <ligand>
        <name>substrate</name>
    </ligand>
</feature>
<comment type="caution">
    <text evidence="11">The sequence shown here is derived from an EMBL/GenBank/DDBJ whole genome shotgun (WGS) entry which is preliminary data.</text>
</comment>
<feature type="binding site" evidence="9">
    <location>
        <position position="18"/>
    </location>
    <ligand>
        <name>Zn(2+)</name>
        <dbReference type="ChEBI" id="CHEBI:29105"/>
        <note>catalytic</note>
    </ligand>
</feature>
<organism evidence="11 12">
    <name type="scientific">Paenibacillus glycanilyticus</name>
    <dbReference type="NCBI Taxonomy" id="126569"/>
    <lineage>
        <taxon>Bacteria</taxon>
        <taxon>Bacillati</taxon>
        <taxon>Bacillota</taxon>
        <taxon>Bacilli</taxon>
        <taxon>Bacillales</taxon>
        <taxon>Paenibacillaceae</taxon>
        <taxon>Paenibacillus</taxon>
    </lineage>
</organism>
<feature type="active site" description="Proton donor" evidence="9">
    <location>
        <position position="206"/>
    </location>
</feature>
<keyword evidence="4 9" id="KW-0862">Zinc</keyword>
<dbReference type="RefSeq" id="WP_317981975.1">
    <property type="nucleotide sequence ID" value="NZ_BTCL01000027.1"/>
</dbReference>
<protein>
    <recommendedName>
        <fullName evidence="1 9">Adenosine deaminase</fullName>
        <ecNumber evidence="1 9">3.5.4.4</ecNumber>
    </recommendedName>
    <alternativeName>
        <fullName evidence="6 9">Adenosine aminohydrolase</fullName>
    </alternativeName>
</protein>
<evidence type="ECO:0000259" key="10">
    <source>
        <dbReference type="Pfam" id="PF00962"/>
    </source>
</evidence>
<name>A0ABQ6NT46_9BACL</name>
<reference evidence="11 12" key="1">
    <citation type="submission" date="2023-05" db="EMBL/GenBank/DDBJ databases">
        <title>Draft genome of Paenibacillus sp. CCS26.</title>
        <authorList>
            <person name="Akita H."/>
            <person name="Shinto Y."/>
            <person name="Kimura Z."/>
        </authorList>
    </citation>
    <scope>NUCLEOTIDE SEQUENCE [LARGE SCALE GENOMIC DNA]</scope>
    <source>
        <strain evidence="11 12">CCS26</strain>
    </source>
</reference>
<evidence type="ECO:0000256" key="3">
    <source>
        <dbReference type="ARBA" id="ARBA00022801"/>
    </source>
</evidence>
<evidence type="ECO:0000256" key="4">
    <source>
        <dbReference type="ARBA" id="ARBA00022833"/>
    </source>
</evidence>
<keyword evidence="3 9" id="KW-0378">Hydrolase</keyword>
<keyword evidence="5 9" id="KW-0546">Nucleotide metabolism</keyword>
<comment type="similarity">
    <text evidence="9">Belongs to the metallo-dependent hydrolases superfamily. Adenosine and AMP deaminases family. Adenosine deaminase subfamily.</text>
</comment>
<evidence type="ECO:0000256" key="2">
    <source>
        <dbReference type="ARBA" id="ARBA00022723"/>
    </source>
</evidence>
<dbReference type="Gene3D" id="3.20.20.140">
    <property type="entry name" value="Metal-dependent hydrolases"/>
    <property type="match status" value="1"/>
</dbReference>
<dbReference type="CDD" id="cd01320">
    <property type="entry name" value="ADA"/>
    <property type="match status" value="1"/>
</dbReference>
<dbReference type="InterPro" id="IPR006330">
    <property type="entry name" value="Ado/ade_deaminase"/>
</dbReference>
<dbReference type="InterPro" id="IPR001365">
    <property type="entry name" value="A_deaminase_dom"/>
</dbReference>
<evidence type="ECO:0000256" key="6">
    <source>
        <dbReference type="ARBA" id="ARBA00031852"/>
    </source>
</evidence>
<comment type="catalytic activity">
    <reaction evidence="8">
        <text>2'-deoxyadenosine + H2O + H(+) = 2'-deoxyinosine + NH4(+)</text>
        <dbReference type="Rhea" id="RHEA:28190"/>
        <dbReference type="ChEBI" id="CHEBI:15377"/>
        <dbReference type="ChEBI" id="CHEBI:15378"/>
        <dbReference type="ChEBI" id="CHEBI:17256"/>
        <dbReference type="ChEBI" id="CHEBI:28938"/>
        <dbReference type="ChEBI" id="CHEBI:28997"/>
        <dbReference type="EC" id="3.5.4.4"/>
    </reaction>
    <physiologicalReaction direction="left-to-right" evidence="8">
        <dbReference type="Rhea" id="RHEA:28191"/>
    </physiologicalReaction>
</comment>
<evidence type="ECO:0000256" key="8">
    <source>
        <dbReference type="ARBA" id="ARBA00049213"/>
    </source>
</evidence>
<feature type="binding site" evidence="9">
    <location>
        <position position="20"/>
    </location>
    <ligand>
        <name>Zn(2+)</name>
        <dbReference type="ChEBI" id="CHEBI:29105"/>
        <note>catalytic</note>
    </ligand>
</feature>
<feature type="binding site" evidence="9">
    <location>
        <position position="176"/>
    </location>
    <ligand>
        <name>substrate</name>
    </ligand>
</feature>
<keyword evidence="12" id="KW-1185">Reference proteome</keyword>
<feature type="domain" description="Adenosine deaminase" evidence="10">
    <location>
        <begin position="13"/>
        <end position="337"/>
    </location>
</feature>
<keyword evidence="2 9" id="KW-0479">Metal-binding</keyword>
<dbReference type="HAMAP" id="MF_00540">
    <property type="entry name" value="A_deaminase"/>
    <property type="match status" value="1"/>
</dbReference>
<feature type="site" description="Important for catalytic activity" evidence="9">
    <location>
        <position position="227"/>
    </location>
</feature>
<comment type="function">
    <text evidence="9">Catalyzes the hydrolytic deamination of adenosine and 2-deoxyadenosine.</text>
</comment>
<dbReference type="PANTHER" id="PTHR11409:SF43">
    <property type="entry name" value="ADENOSINE DEAMINASE"/>
    <property type="match status" value="1"/>
</dbReference>
<feature type="binding site" evidence="9">
    <location>
        <position position="284"/>
    </location>
    <ligand>
        <name>Zn(2+)</name>
        <dbReference type="ChEBI" id="CHEBI:29105"/>
        <note>catalytic</note>
    </ligand>
</feature>
<dbReference type="Pfam" id="PF00962">
    <property type="entry name" value="A_deaminase"/>
    <property type="match status" value="1"/>
</dbReference>
<accession>A0ABQ6NT46</accession>
<dbReference type="InterPro" id="IPR032466">
    <property type="entry name" value="Metal_Hydrolase"/>
</dbReference>
<evidence type="ECO:0000256" key="7">
    <source>
        <dbReference type="ARBA" id="ARBA00047989"/>
    </source>
</evidence>
<dbReference type="EC" id="3.5.4.4" evidence="1 9"/>
<dbReference type="EMBL" id="BTCL01000027">
    <property type="protein sequence ID" value="GMK48275.1"/>
    <property type="molecule type" value="Genomic_DNA"/>
</dbReference>
<comment type="cofactor">
    <cofactor evidence="9">
        <name>Zn(2+)</name>
        <dbReference type="ChEBI" id="CHEBI:29105"/>
    </cofactor>
    <text evidence="9">Binds 1 zinc ion per subunit.</text>
</comment>
<feature type="binding site" evidence="9">
    <location>
        <position position="203"/>
    </location>
    <ligand>
        <name>Zn(2+)</name>
        <dbReference type="ChEBI" id="CHEBI:29105"/>
        <note>catalytic</note>
    </ligand>
</feature>
<dbReference type="SUPFAM" id="SSF51556">
    <property type="entry name" value="Metallo-dependent hydrolases"/>
    <property type="match status" value="1"/>
</dbReference>
<dbReference type="InterPro" id="IPR028893">
    <property type="entry name" value="A_deaminase"/>
</dbReference>